<keyword evidence="3" id="KW-0238">DNA-binding</keyword>
<organism evidence="9">
    <name type="scientific">Opuntia streptacantha</name>
    <name type="common">Prickly pear cactus</name>
    <name type="synonym">Opuntia cardona</name>
    <dbReference type="NCBI Taxonomy" id="393608"/>
    <lineage>
        <taxon>Eukaryota</taxon>
        <taxon>Viridiplantae</taxon>
        <taxon>Streptophyta</taxon>
        <taxon>Embryophyta</taxon>
        <taxon>Tracheophyta</taxon>
        <taxon>Spermatophyta</taxon>
        <taxon>Magnoliopsida</taxon>
        <taxon>eudicotyledons</taxon>
        <taxon>Gunneridae</taxon>
        <taxon>Pentapetalae</taxon>
        <taxon>Caryophyllales</taxon>
        <taxon>Cactineae</taxon>
        <taxon>Cactaceae</taxon>
        <taxon>Opuntioideae</taxon>
        <taxon>Opuntia</taxon>
    </lineage>
</organism>
<feature type="compositionally biased region" description="Acidic residues" evidence="7">
    <location>
        <begin position="84"/>
        <end position="93"/>
    </location>
</feature>
<dbReference type="InterPro" id="IPR036638">
    <property type="entry name" value="HLH_DNA-bd_sf"/>
</dbReference>
<evidence type="ECO:0000256" key="2">
    <source>
        <dbReference type="ARBA" id="ARBA00023015"/>
    </source>
</evidence>
<protein>
    <recommendedName>
        <fullName evidence="8">BHLH domain-containing protein</fullName>
    </recommendedName>
</protein>
<evidence type="ECO:0000256" key="3">
    <source>
        <dbReference type="ARBA" id="ARBA00023125"/>
    </source>
</evidence>
<evidence type="ECO:0000256" key="1">
    <source>
        <dbReference type="ARBA" id="ARBA00004123"/>
    </source>
</evidence>
<dbReference type="PROSITE" id="PS50888">
    <property type="entry name" value="BHLH"/>
    <property type="match status" value="1"/>
</dbReference>
<dbReference type="Gene3D" id="4.10.280.10">
    <property type="entry name" value="Helix-loop-helix DNA-binding domain"/>
    <property type="match status" value="1"/>
</dbReference>
<evidence type="ECO:0000256" key="5">
    <source>
        <dbReference type="ARBA" id="ARBA00023242"/>
    </source>
</evidence>
<evidence type="ECO:0000256" key="4">
    <source>
        <dbReference type="ARBA" id="ARBA00023163"/>
    </source>
</evidence>
<dbReference type="PANTHER" id="PTHR13935:SF106">
    <property type="entry name" value="ACHAETE-SCUTE COMPLEX PROTEIN T5-RELATED"/>
    <property type="match status" value="1"/>
</dbReference>
<reference evidence="9" key="2">
    <citation type="submission" date="2020-07" db="EMBL/GenBank/DDBJ databases">
        <authorList>
            <person name="Vera ALvarez R."/>
            <person name="Arias-Moreno D.M."/>
            <person name="Jimenez-Jacinto V."/>
            <person name="Jimenez-Bremont J.F."/>
            <person name="Swaminathan K."/>
            <person name="Moose S.P."/>
            <person name="Guerrero-Gonzalez M.L."/>
            <person name="Marino-Ramirez L."/>
            <person name="Landsman D."/>
            <person name="Rodriguez-Kessler M."/>
            <person name="Delgado-Sanchez P."/>
        </authorList>
    </citation>
    <scope>NUCLEOTIDE SEQUENCE</scope>
    <source>
        <tissue evidence="9">Cladode</tissue>
    </source>
</reference>
<dbReference type="Pfam" id="PF00010">
    <property type="entry name" value="HLH"/>
    <property type="match status" value="1"/>
</dbReference>
<evidence type="ECO:0000313" key="9">
    <source>
        <dbReference type="EMBL" id="MBA4627151.1"/>
    </source>
</evidence>
<dbReference type="GO" id="GO:0046983">
    <property type="term" value="F:protein dimerization activity"/>
    <property type="evidence" value="ECO:0007669"/>
    <property type="project" value="InterPro"/>
</dbReference>
<feature type="region of interest" description="Disordered" evidence="7">
    <location>
        <begin position="78"/>
        <end position="127"/>
    </location>
</feature>
<keyword evidence="6" id="KW-0175">Coiled coil</keyword>
<evidence type="ECO:0000256" key="6">
    <source>
        <dbReference type="SAM" id="Coils"/>
    </source>
</evidence>
<dbReference type="GO" id="GO:0090575">
    <property type="term" value="C:RNA polymerase II transcription regulator complex"/>
    <property type="evidence" value="ECO:0007669"/>
    <property type="project" value="TreeGrafter"/>
</dbReference>
<name>A0A7C8YVJ0_OPUST</name>
<accession>A0A7C8YVJ0</accession>
<keyword evidence="5" id="KW-0539">Nucleus</keyword>
<reference evidence="9" key="1">
    <citation type="journal article" date="2013" name="J. Plant Res.">
        <title>Effect of fungi and light on seed germination of three Opuntia species from semiarid lands of central Mexico.</title>
        <authorList>
            <person name="Delgado-Sanchez P."/>
            <person name="Jimenez-Bremont J.F."/>
            <person name="Guerrero-Gonzalez Mde L."/>
            <person name="Flores J."/>
        </authorList>
    </citation>
    <scope>NUCLEOTIDE SEQUENCE</scope>
    <source>
        <tissue evidence="9">Cladode</tissue>
    </source>
</reference>
<keyword evidence="2" id="KW-0805">Transcription regulation</keyword>
<proteinExistence type="predicted"/>
<sequence>MESLSSSSFDPSYLLNDIETLQPPSPCALPTQLVLEPQSHHIIPPSQPHNDADDEELDHLLAQIPCFLEQDDLQLLHHQHHQQEEEEEEEGDRDDVVVRGQRRKSPPSQLNDPSAPLHHSNEKKKQRIIHREVERQRRSEMSSLHASLRSLLPLDYIKGKRSMSDHIDMASKYIQHLQEKIKVLNEQRDALKLERCNSKACDYEVSVNPWNNGGVEVIVCTTSCGDCDDQVLPLSKVLQFLTKQGLDVVSCTSNKANNKLVHSIQAQVTDGASDPVELQQKLANIHNFI</sequence>
<dbReference type="EMBL" id="GISG01060571">
    <property type="protein sequence ID" value="MBA4627151.1"/>
    <property type="molecule type" value="Transcribed_RNA"/>
</dbReference>
<feature type="coiled-coil region" evidence="6">
    <location>
        <begin position="167"/>
        <end position="194"/>
    </location>
</feature>
<dbReference type="CDD" id="cd18914">
    <property type="entry name" value="bHLH_AtORG2_like"/>
    <property type="match status" value="1"/>
</dbReference>
<dbReference type="SUPFAM" id="SSF47459">
    <property type="entry name" value="HLH, helix-loop-helix DNA-binding domain"/>
    <property type="match status" value="1"/>
</dbReference>
<comment type="subcellular location">
    <subcellularLocation>
        <location evidence="1">Nucleus</location>
    </subcellularLocation>
</comment>
<dbReference type="AlphaFoldDB" id="A0A7C8YVJ0"/>
<evidence type="ECO:0000259" key="8">
    <source>
        <dbReference type="PROSITE" id="PS50888"/>
    </source>
</evidence>
<evidence type="ECO:0000256" key="7">
    <source>
        <dbReference type="SAM" id="MobiDB-lite"/>
    </source>
</evidence>
<dbReference type="InterPro" id="IPR011598">
    <property type="entry name" value="bHLH_dom"/>
</dbReference>
<feature type="domain" description="BHLH" evidence="8">
    <location>
        <begin position="125"/>
        <end position="177"/>
    </location>
</feature>
<dbReference type="GO" id="GO:0000977">
    <property type="term" value="F:RNA polymerase II transcription regulatory region sequence-specific DNA binding"/>
    <property type="evidence" value="ECO:0007669"/>
    <property type="project" value="TreeGrafter"/>
</dbReference>
<dbReference type="InterPro" id="IPR015660">
    <property type="entry name" value="MASH1/Ascl1a-like"/>
</dbReference>
<dbReference type="PANTHER" id="PTHR13935">
    <property type="entry name" value="ACHAETE-SCUTE TRANSCRIPTION FACTOR-RELATED"/>
    <property type="match status" value="1"/>
</dbReference>
<dbReference type="GO" id="GO:0000981">
    <property type="term" value="F:DNA-binding transcription factor activity, RNA polymerase II-specific"/>
    <property type="evidence" value="ECO:0007669"/>
    <property type="project" value="TreeGrafter"/>
</dbReference>
<keyword evidence="4" id="KW-0804">Transcription</keyword>